<dbReference type="SUPFAM" id="SSF52540">
    <property type="entry name" value="P-loop containing nucleoside triphosphate hydrolases"/>
    <property type="match status" value="2"/>
</dbReference>
<gene>
    <name evidence="6" type="ORF">J9253_00375</name>
</gene>
<dbReference type="CDD" id="cd03221">
    <property type="entry name" value="ABCF_EF-3"/>
    <property type="match status" value="2"/>
</dbReference>
<evidence type="ECO:0000256" key="1">
    <source>
        <dbReference type="ARBA" id="ARBA00022737"/>
    </source>
</evidence>
<protein>
    <submittedName>
        <fullName evidence="6">ATP-binding cassette domain-containing protein</fullName>
    </submittedName>
</protein>
<dbReference type="InterPro" id="IPR003439">
    <property type="entry name" value="ABC_transporter-like_ATP-bd"/>
</dbReference>
<feature type="region of interest" description="Disordered" evidence="4">
    <location>
        <begin position="523"/>
        <end position="562"/>
    </location>
</feature>
<dbReference type="GO" id="GO:0005524">
    <property type="term" value="F:ATP binding"/>
    <property type="evidence" value="ECO:0007669"/>
    <property type="project" value="UniProtKB-KW"/>
</dbReference>
<feature type="domain" description="ABC transporter" evidence="5">
    <location>
        <begin position="2"/>
        <end position="242"/>
    </location>
</feature>
<dbReference type="Pfam" id="PF00005">
    <property type="entry name" value="ABC_tran"/>
    <property type="match status" value="2"/>
</dbReference>
<feature type="domain" description="ABC transporter" evidence="5">
    <location>
        <begin position="309"/>
        <end position="523"/>
    </location>
</feature>
<dbReference type="InterPro" id="IPR027417">
    <property type="entry name" value="P-loop_NTPase"/>
</dbReference>
<evidence type="ECO:0000313" key="7">
    <source>
        <dbReference type="Proteomes" id="UP000672039"/>
    </source>
</evidence>
<dbReference type="CDD" id="cd14686">
    <property type="entry name" value="bZIP"/>
    <property type="match status" value="1"/>
</dbReference>
<dbReference type="InterPro" id="IPR050611">
    <property type="entry name" value="ABCF"/>
</dbReference>
<dbReference type="Pfam" id="PF12848">
    <property type="entry name" value="ABC_tran_Xtn"/>
    <property type="match status" value="1"/>
</dbReference>
<accession>A0ABX7WTX3</accession>
<keyword evidence="3 6" id="KW-0067">ATP-binding</keyword>
<proteinExistence type="predicted"/>
<evidence type="ECO:0000256" key="4">
    <source>
        <dbReference type="SAM" id="MobiDB-lite"/>
    </source>
</evidence>
<dbReference type="PANTHER" id="PTHR19211">
    <property type="entry name" value="ATP-BINDING TRANSPORT PROTEIN-RELATED"/>
    <property type="match status" value="1"/>
</dbReference>
<name>A0ABX7WTX3_9GAMM</name>
<dbReference type="PANTHER" id="PTHR19211:SF14">
    <property type="entry name" value="ATP-BINDING CASSETTE SUB-FAMILY F MEMBER 1"/>
    <property type="match status" value="1"/>
</dbReference>
<dbReference type="Proteomes" id="UP000672039">
    <property type="component" value="Chromosome"/>
</dbReference>
<evidence type="ECO:0000313" key="6">
    <source>
        <dbReference type="EMBL" id="QTR46457.1"/>
    </source>
</evidence>
<evidence type="ECO:0000259" key="5">
    <source>
        <dbReference type="PROSITE" id="PS50893"/>
    </source>
</evidence>
<evidence type="ECO:0000256" key="3">
    <source>
        <dbReference type="ARBA" id="ARBA00022840"/>
    </source>
</evidence>
<reference evidence="6 7" key="1">
    <citation type="submission" date="2021-04" db="EMBL/GenBank/DDBJ databases">
        <title>Genomics, taxonomy and metabolism of representatives of sulfur bacteria of the genus Thiothrix: Thiothrix fructosivorans QT, Thiothrix unzii A1T and three new species, Thiothrix subterranea sp. nov., Thiothrix litoralis sp. nov. and 'Candidatus Thiothrix anitrata' sp. nov.</title>
        <authorList>
            <person name="Ravin N.V."/>
            <person name="Smolyakov D."/>
            <person name="Rudenko T.S."/>
            <person name="Mardanov A.V."/>
            <person name="Beletsky A.V."/>
            <person name="Markov N.D."/>
            <person name="Fomenkov A.I."/>
            <person name="Roberts R.J."/>
            <person name="Karnachuk O.V."/>
            <person name="Novikov A."/>
            <person name="Grabovich M.Y."/>
        </authorList>
    </citation>
    <scope>NUCLEOTIDE SEQUENCE [LARGE SCALE GENOMIC DNA]</scope>
    <source>
        <strain evidence="6 7">AS</strain>
    </source>
</reference>
<dbReference type="EMBL" id="CP072801">
    <property type="protein sequence ID" value="QTR46457.1"/>
    <property type="molecule type" value="Genomic_DNA"/>
</dbReference>
<dbReference type="InterPro" id="IPR032781">
    <property type="entry name" value="ABC_tran_Xtn"/>
</dbReference>
<sequence>MLVFSNLGLRRGSKELLGGATLNIHPGQRVGLTGANGTGKSSLFSLIRGDLSPDVGNFSIPAGWVIAHVKQETPATEATALDYALEGDAEYVSLKAQLEHADGMHIGDLYAKLDAIDGYTTESRAATLLHGLGFKPEDIRNPVSSFSGGWRMRLNLVQALMCRSDLLLLDEPTNHLDLDAVIWLQDWLKAYRGTLLLISHDREFLDAICTQIAHIEQGRITLYTGDYSTFEITRSERLAQQQSAYVKQQLERAHIQSYVDRFRAQATKARQAQSRLKALERMETIGPAHVDSPFTFSFKTPHKLPDRLLHVDKVSIGYGEKIIVAGIELQIMPGDRIGLIGPNGAGKSTLIKFMAGLLPAQGGESWQAADIKIGYFAQHQLEQLKIDQSPLQHLRELDKQAREQDLRNYLGGFAFQGARVDEAIEPFSGGEKARLALALLIYQKPNLLLLDEPTNHLDLDMRLALSMALQDYVGAMVIVSHDRHMLKMVTDKLLLVEGGKAQEFDGDLDDYSVWLQKRFREEEQAAGQGEMPAPAASHSAAGRKDQRRESAEKRKRFQPLKQKADKLEKELEKLAQRKTDLEAKLAEPDMHTEANKQVLKQLLLDQLALETKISTAETAWMAASEEYDTAMGGD</sequence>
<keyword evidence="7" id="KW-1185">Reference proteome</keyword>
<keyword evidence="2" id="KW-0547">Nucleotide-binding</keyword>
<keyword evidence="1" id="KW-0677">Repeat</keyword>
<evidence type="ECO:0000256" key="2">
    <source>
        <dbReference type="ARBA" id="ARBA00022741"/>
    </source>
</evidence>
<organism evidence="6 7">
    <name type="scientific">Thiothrix litoralis</name>
    <dbReference type="NCBI Taxonomy" id="2891210"/>
    <lineage>
        <taxon>Bacteria</taxon>
        <taxon>Pseudomonadati</taxon>
        <taxon>Pseudomonadota</taxon>
        <taxon>Gammaproteobacteria</taxon>
        <taxon>Thiotrichales</taxon>
        <taxon>Thiotrichaceae</taxon>
        <taxon>Thiothrix</taxon>
    </lineage>
</organism>
<dbReference type="PROSITE" id="PS00211">
    <property type="entry name" value="ABC_TRANSPORTER_1"/>
    <property type="match status" value="2"/>
</dbReference>
<dbReference type="PROSITE" id="PS50893">
    <property type="entry name" value="ABC_TRANSPORTER_2"/>
    <property type="match status" value="2"/>
</dbReference>
<feature type="compositionally biased region" description="Basic and acidic residues" evidence="4">
    <location>
        <begin position="542"/>
        <end position="552"/>
    </location>
</feature>
<dbReference type="InterPro" id="IPR017871">
    <property type="entry name" value="ABC_transporter-like_CS"/>
</dbReference>
<dbReference type="RefSeq" id="WP_210222793.1">
    <property type="nucleotide sequence ID" value="NZ_CP072801.1"/>
</dbReference>
<dbReference type="InterPro" id="IPR003593">
    <property type="entry name" value="AAA+_ATPase"/>
</dbReference>
<dbReference type="SMART" id="SM00382">
    <property type="entry name" value="AAA"/>
    <property type="match status" value="2"/>
</dbReference>
<dbReference type="Gene3D" id="3.40.50.300">
    <property type="entry name" value="P-loop containing nucleotide triphosphate hydrolases"/>
    <property type="match status" value="2"/>
</dbReference>